<feature type="compositionally biased region" description="Basic and acidic residues" evidence="1">
    <location>
        <begin position="53"/>
        <end position="66"/>
    </location>
</feature>
<accession>A0ABD0YRN6</accession>
<dbReference type="EMBL" id="JBFDAA010000013">
    <property type="protein sequence ID" value="KAL1122468.1"/>
    <property type="molecule type" value="Genomic_DNA"/>
</dbReference>
<evidence type="ECO:0000313" key="4">
    <source>
        <dbReference type="Proteomes" id="UP001558652"/>
    </source>
</evidence>
<proteinExistence type="predicted"/>
<reference evidence="3 4" key="1">
    <citation type="submission" date="2024-07" db="EMBL/GenBank/DDBJ databases">
        <title>Chromosome-level genome assembly of the water stick insect Ranatra chinensis (Heteroptera: Nepidae).</title>
        <authorList>
            <person name="Liu X."/>
        </authorList>
    </citation>
    <scope>NUCLEOTIDE SEQUENCE [LARGE SCALE GENOMIC DNA]</scope>
    <source>
        <strain evidence="3">Cailab_2021Rc</strain>
        <tissue evidence="3">Muscle</tissue>
    </source>
</reference>
<keyword evidence="4" id="KW-1185">Reference proteome</keyword>
<protein>
    <submittedName>
        <fullName evidence="3">Uncharacterized protein</fullName>
    </submittedName>
</protein>
<gene>
    <name evidence="3" type="ORF">AAG570_002799</name>
</gene>
<name>A0ABD0YRN6_9HEMI</name>
<evidence type="ECO:0000256" key="2">
    <source>
        <dbReference type="SAM" id="SignalP"/>
    </source>
</evidence>
<feature type="region of interest" description="Disordered" evidence="1">
    <location>
        <begin position="32"/>
        <end position="73"/>
    </location>
</feature>
<evidence type="ECO:0000313" key="3">
    <source>
        <dbReference type="EMBL" id="KAL1122468.1"/>
    </source>
</evidence>
<sequence length="209" mass="23404">MFYENKKQVTTETVVLFALVLHATTVASPEPRILNSHRIGMNNDPQSSGQDGDQPKPGRTDESSRHDRLRPRLQVEGNRASEYLLGLAEKVAESGQVMNVAECIEVERGSGGNIRSLLAMPIRNSNYQIIERSWFGVVRKVFSTRIEGATPLRERLPSCGKINFAGPEAEASVLHMVQVWRQQGALMSRWTSRPLASTWDTCPIKLIEF</sequence>
<comment type="caution">
    <text evidence="3">The sequence shown here is derived from an EMBL/GenBank/DDBJ whole genome shotgun (WGS) entry which is preliminary data.</text>
</comment>
<feature type="signal peptide" evidence="2">
    <location>
        <begin position="1"/>
        <end position="27"/>
    </location>
</feature>
<evidence type="ECO:0000256" key="1">
    <source>
        <dbReference type="SAM" id="MobiDB-lite"/>
    </source>
</evidence>
<dbReference type="Proteomes" id="UP001558652">
    <property type="component" value="Unassembled WGS sequence"/>
</dbReference>
<organism evidence="3 4">
    <name type="scientific">Ranatra chinensis</name>
    <dbReference type="NCBI Taxonomy" id="642074"/>
    <lineage>
        <taxon>Eukaryota</taxon>
        <taxon>Metazoa</taxon>
        <taxon>Ecdysozoa</taxon>
        <taxon>Arthropoda</taxon>
        <taxon>Hexapoda</taxon>
        <taxon>Insecta</taxon>
        <taxon>Pterygota</taxon>
        <taxon>Neoptera</taxon>
        <taxon>Paraneoptera</taxon>
        <taxon>Hemiptera</taxon>
        <taxon>Heteroptera</taxon>
        <taxon>Panheteroptera</taxon>
        <taxon>Nepomorpha</taxon>
        <taxon>Nepidae</taxon>
        <taxon>Ranatrinae</taxon>
        <taxon>Ranatra</taxon>
    </lineage>
</organism>
<feature type="chain" id="PRO_5044842011" evidence="2">
    <location>
        <begin position="28"/>
        <end position="209"/>
    </location>
</feature>
<dbReference type="AlphaFoldDB" id="A0ABD0YRN6"/>
<keyword evidence="2" id="KW-0732">Signal</keyword>